<accession>K0YIA1</accession>
<reference evidence="1 2" key="1">
    <citation type="submission" date="2012-08" db="EMBL/GenBank/DDBJ databases">
        <title>The Genome Sequence of Slackia piriformis YIT 12062.</title>
        <authorList>
            <consortium name="The Broad Institute Genome Sequencing Platform"/>
            <person name="Earl A."/>
            <person name="Ward D."/>
            <person name="Feldgarden M."/>
            <person name="Gevers D."/>
            <person name="Morotomi M."/>
            <person name="Walker B."/>
            <person name="Young S.K."/>
            <person name="Zeng Q."/>
            <person name="Gargeya S."/>
            <person name="Fitzgerald M."/>
            <person name="Haas B."/>
            <person name="Abouelleil A."/>
            <person name="Alvarado L."/>
            <person name="Arachchi H.M."/>
            <person name="Berlin A.M."/>
            <person name="Chapman S.B."/>
            <person name="Goldberg J."/>
            <person name="Griggs A."/>
            <person name="Gujja S."/>
            <person name="Hansen M."/>
            <person name="Howarth C."/>
            <person name="Imamovic A."/>
            <person name="Larimer J."/>
            <person name="McCowen C."/>
            <person name="Montmayeur A."/>
            <person name="Murphy C."/>
            <person name="Neiman D."/>
            <person name="Pearson M."/>
            <person name="Priest M."/>
            <person name="Roberts A."/>
            <person name="Saif S."/>
            <person name="Shea T."/>
            <person name="Sisk P."/>
            <person name="Sykes S."/>
            <person name="Wortman J."/>
            <person name="Nusbaum C."/>
            <person name="Birren B."/>
        </authorList>
    </citation>
    <scope>NUCLEOTIDE SEQUENCE [LARGE SCALE GENOMIC DNA]</scope>
    <source>
        <strain evidence="1 2">YIT 12062</strain>
    </source>
</reference>
<dbReference type="InterPro" id="IPR011335">
    <property type="entry name" value="Restrct_endonuc-II-like"/>
</dbReference>
<protein>
    <submittedName>
        <fullName evidence="1">Uncharacterized protein</fullName>
    </submittedName>
</protein>
<dbReference type="Proteomes" id="UP000006069">
    <property type="component" value="Unassembled WGS sequence"/>
</dbReference>
<dbReference type="Pfam" id="PF09195">
    <property type="entry name" value="Endonuc-BglII"/>
    <property type="match status" value="1"/>
</dbReference>
<name>K0YIA1_9ACTN</name>
<evidence type="ECO:0000313" key="2">
    <source>
        <dbReference type="Proteomes" id="UP000006069"/>
    </source>
</evidence>
<dbReference type="GO" id="GO:0003677">
    <property type="term" value="F:DNA binding"/>
    <property type="evidence" value="ECO:0007669"/>
    <property type="project" value="InterPro"/>
</dbReference>
<keyword evidence="2" id="KW-1185">Reference proteome</keyword>
<proteinExistence type="predicted"/>
<dbReference type="HOGENOM" id="CLU_1319367_0_0_11"/>
<dbReference type="AlphaFoldDB" id="K0YIA1"/>
<dbReference type="InterPro" id="IPR011338">
    <property type="entry name" value="BamHI/BglII/BstY"/>
</dbReference>
<dbReference type="OrthoDB" id="5189544at2"/>
<dbReference type="Gene3D" id="3.40.91.20">
    <property type="match status" value="1"/>
</dbReference>
<sequence>MKYRIHGHRHADFLFRELGEYACLWGEIEDALASISDDMIIKEFEGEARKAKSISQAINRLVKAELVKRAWEPESYIFADEEYGRAAKGTWRLDFAKDALSVEVAFNHRSDISWNLIKPTLASELNHVQKAIQTSGGVVITATQAMKEAGGFDSAVGTYEDYVQYLKPLGTMLPAPLVIVGLEPPETFRIAVEDGKGSSRVGRVMKYAATTPSGEFVCPDCGCVLAADACGGSACACDECGRGLIIPDSLF</sequence>
<dbReference type="InterPro" id="IPR015278">
    <property type="entry name" value="BglII-like"/>
</dbReference>
<comment type="caution">
    <text evidence="1">The sequence shown here is derived from an EMBL/GenBank/DDBJ whole genome shotgun (WGS) entry which is preliminary data.</text>
</comment>
<evidence type="ECO:0000313" key="1">
    <source>
        <dbReference type="EMBL" id="EJZ83282.1"/>
    </source>
</evidence>
<dbReference type="InParanoid" id="K0YIA1"/>
<gene>
    <name evidence="1" type="ORF">HMPREF9451_01801</name>
</gene>
<dbReference type="eggNOG" id="ENOG5030FX9">
    <property type="taxonomic scope" value="Bacteria"/>
</dbReference>
<dbReference type="RefSeq" id="WP_009139978.1">
    <property type="nucleotide sequence ID" value="NZ_JH815199.1"/>
</dbReference>
<dbReference type="SUPFAM" id="SSF52980">
    <property type="entry name" value="Restriction endonuclease-like"/>
    <property type="match status" value="1"/>
</dbReference>
<dbReference type="EMBL" id="ADMD01000009">
    <property type="protein sequence ID" value="EJZ83282.1"/>
    <property type="molecule type" value="Genomic_DNA"/>
</dbReference>
<organism evidence="1 2">
    <name type="scientific">Slackia piriformis YIT 12062</name>
    <dbReference type="NCBI Taxonomy" id="742818"/>
    <lineage>
        <taxon>Bacteria</taxon>
        <taxon>Bacillati</taxon>
        <taxon>Actinomycetota</taxon>
        <taxon>Coriobacteriia</taxon>
        <taxon>Eggerthellales</taxon>
        <taxon>Eggerthellaceae</taxon>
        <taxon>Slackia</taxon>
    </lineage>
</organism>
<dbReference type="GO" id="GO:0009036">
    <property type="term" value="F:type II site-specific deoxyribonuclease activity"/>
    <property type="evidence" value="ECO:0007669"/>
    <property type="project" value="InterPro"/>
</dbReference>
<dbReference type="GO" id="GO:0009307">
    <property type="term" value="P:DNA restriction-modification system"/>
    <property type="evidence" value="ECO:0007669"/>
    <property type="project" value="InterPro"/>
</dbReference>
<dbReference type="PATRIC" id="fig|742818.3.peg.1905"/>
<dbReference type="GO" id="GO:0000287">
    <property type="term" value="F:magnesium ion binding"/>
    <property type="evidence" value="ECO:0007669"/>
    <property type="project" value="InterPro"/>
</dbReference>